<evidence type="ECO:0000256" key="4">
    <source>
        <dbReference type="ARBA" id="ARBA00023136"/>
    </source>
</evidence>
<evidence type="ECO:0000256" key="6">
    <source>
        <dbReference type="ARBA" id="ARBA00023288"/>
    </source>
</evidence>
<sequence length="353" mass="37612">MRHGADQQLIVFLVSLIVTKSETASKDPIKTATWKAACAVAKDMEKIQKRGAQMWKNRVAAATGYLRQAYKTKIYIHVKKSGKFRKIDDALIDYYIRQAHESSQAATGTALTKAATAIASAARFQGAIQEFISLANAAAADATHACLLDTTGLRTTNGGSAKQMTEPGCAIEKLSVTPSNVATENLDQAGIKHTDLRGTGDATQTSGSAACVLTMDRSSTRLVHPETGTAVGADVICAGGLFKLGTTFNTNNAQTAATTGANHKAMKAGHDAYLETQELGTDFEFKAPARLAEDTLFKEEYRKAVLGDTKLGNSDPGDIKTAVESAFGADMEKEYRNFPDTKVIDVTGKAHRG</sequence>
<comment type="subcellular location">
    <subcellularLocation>
        <location evidence="1">Cell membrane</location>
        <topology evidence="1">Lipid-anchor</topology>
        <topology evidence="1">GPI-anchor</topology>
    </subcellularLocation>
</comment>
<name>M4SVS9_9TRYP</name>
<dbReference type="VEuPathDB" id="TriTrypDB:Tb11.1130"/>
<feature type="signal peptide" evidence="7">
    <location>
        <begin position="1"/>
        <end position="23"/>
    </location>
</feature>
<dbReference type="SUPFAM" id="SSF58087">
    <property type="entry name" value="Variant surface glycoprotein (N-terminal domain)"/>
    <property type="match status" value="1"/>
</dbReference>
<feature type="domain" description="Trypanosome variant surface glycoprotein A-type N-terminal" evidence="8">
    <location>
        <begin position="12"/>
        <end position="350"/>
    </location>
</feature>
<organism evidence="9">
    <name type="scientific">Trypanosoma brucei</name>
    <dbReference type="NCBI Taxonomy" id="5691"/>
    <lineage>
        <taxon>Eukaryota</taxon>
        <taxon>Discoba</taxon>
        <taxon>Euglenozoa</taxon>
        <taxon>Kinetoplastea</taxon>
        <taxon>Metakinetoplastina</taxon>
        <taxon>Trypanosomatida</taxon>
        <taxon>Trypanosomatidae</taxon>
        <taxon>Trypanosoma</taxon>
    </lineage>
</organism>
<evidence type="ECO:0000256" key="5">
    <source>
        <dbReference type="ARBA" id="ARBA00023180"/>
    </source>
</evidence>
<evidence type="ECO:0000256" key="7">
    <source>
        <dbReference type="SAM" id="SignalP"/>
    </source>
</evidence>
<keyword evidence="4" id="KW-0472">Membrane</keyword>
<dbReference type="EMBL" id="KC613087">
    <property type="protein sequence ID" value="AGH60518.1"/>
    <property type="molecule type" value="Genomic_DNA"/>
</dbReference>
<proteinExistence type="predicted"/>
<reference evidence="9" key="1">
    <citation type="submission" date="2013-02" db="EMBL/GenBank/DDBJ databases">
        <authorList>
            <person name="Cross G.A.M."/>
            <person name="Kim H.-S."/>
            <person name="Wickstead B."/>
        </authorList>
    </citation>
    <scope>NUCLEOTIDE SEQUENCE</scope>
    <source>
        <strain evidence="9">Lister 427</strain>
    </source>
</reference>
<feature type="chain" id="PRO_5004058416" evidence="7">
    <location>
        <begin position="24"/>
        <end position="353"/>
    </location>
</feature>
<dbReference type="InterPro" id="IPR001812">
    <property type="entry name" value="Trypano_VSG_A_N_dom"/>
</dbReference>
<dbReference type="Gene3D" id="3.90.150.10">
    <property type="entry name" value="Variant Surface Glycoprotein, subunit A domain 1"/>
    <property type="match status" value="1"/>
</dbReference>
<reference evidence="9" key="2">
    <citation type="journal article" date="2014" name="Mol. Biochem. Parasitol.">
        <title>Capturing the variant surface glycoprotein repertoire (the VSGnome) of Trypanosoma brucei Lister 427.</title>
        <authorList>
            <person name="Cross G.A."/>
            <person name="Kim H.S."/>
            <person name="Wickstead B."/>
        </authorList>
    </citation>
    <scope>NUCLEOTIDE SEQUENCE</scope>
    <source>
        <strain evidence="9">Lister 427</strain>
    </source>
</reference>
<protein>
    <submittedName>
        <fullName evidence="9">Variant surface glycoprotein 1597</fullName>
    </submittedName>
</protein>
<accession>M4SVS9</accession>
<evidence type="ECO:0000313" key="9">
    <source>
        <dbReference type="EMBL" id="AGH60518.1"/>
    </source>
</evidence>
<keyword evidence="2" id="KW-1003">Cell membrane</keyword>
<keyword evidence="7" id="KW-0732">Signal</keyword>
<dbReference type="VEuPathDB" id="TriTrypDB:Tb427_000310600"/>
<keyword evidence="3" id="KW-0336">GPI-anchor</keyword>
<dbReference type="GO" id="GO:0098552">
    <property type="term" value="C:side of membrane"/>
    <property type="evidence" value="ECO:0007669"/>
    <property type="project" value="UniProtKB-KW"/>
</dbReference>
<dbReference type="AlphaFoldDB" id="M4SVS9"/>
<evidence type="ECO:0000256" key="2">
    <source>
        <dbReference type="ARBA" id="ARBA00022475"/>
    </source>
</evidence>
<dbReference type="Pfam" id="PF00913">
    <property type="entry name" value="Trypan_glycop"/>
    <property type="match status" value="1"/>
</dbReference>
<dbReference type="GO" id="GO:0005886">
    <property type="term" value="C:plasma membrane"/>
    <property type="evidence" value="ECO:0007669"/>
    <property type="project" value="UniProtKB-SubCell"/>
</dbReference>
<keyword evidence="6" id="KW-0449">Lipoprotein</keyword>
<evidence type="ECO:0000256" key="1">
    <source>
        <dbReference type="ARBA" id="ARBA00004609"/>
    </source>
</evidence>
<dbReference type="Gene3D" id="1.10.470.10">
    <property type="entry name" value="Variant Surface Glycoprotein, subunit A, domain 2"/>
    <property type="match status" value="1"/>
</dbReference>
<dbReference type="GO" id="GO:0042783">
    <property type="term" value="P:symbiont-mediated evasion of host immune response"/>
    <property type="evidence" value="ECO:0007669"/>
    <property type="project" value="InterPro"/>
</dbReference>
<evidence type="ECO:0000256" key="3">
    <source>
        <dbReference type="ARBA" id="ARBA00022622"/>
    </source>
</evidence>
<keyword evidence="5" id="KW-0325">Glycoprotein</keyword>
<dbReference type="VEuPathDB" id="TriTrypDB:Tb1125.Tb09.v4.0136"/>
<evidence type="ECO:0000259" key="8">
    <source>
        <dbReference type="Pfam" id="PF00913"/>
    </source>
</evidence>